<dbReference type="AlphaFoldDB" id="A0A5P1FHZ5"/>
<evidence type="ECO:0000313" key="2">
    <source>
        <dbReference type="EMBL" id="ONK76519.1"/>
    </source>
</evidence>
<dbReference type="EMBL" id="CM007383">
    <property type="protein sequence ID" value="ONK76519.1"/>
    <property type="molecule type" value="Genomic_DNA"/>
</dbReference>
<dbReference type="PANTHER" id="PTHR34574:SF3">
    <property type="entry name" value="CALCIUM-BINDING EF HAND FAMILY PROTEIN"/>
    <property type="match status" value="1"/>
</dbReference>
<dbReference type="OMA" id="TNLMFRE"/>
<dbReference type="OrthoDB" id="2016045at2759"/>
<proteinExistence type="predicted"/>
<dbReference type="SUPFAM" id="SSF47473">
    <property type="entry name" value="EF-hand"/>
    <property type="match status" value="1"/>
</dbReference>
<accession>A0A5P1FHZ5</accession>
<dbReference type="PROSITE" id="PS50222">
    <property type="entry name" value="EF_HAND_2"/>
    <property type="match status" value="1"/>
</dbReference>
<evidence type="ECO:0000259" key="1">
    <source>
        <dbReference type="PROSITE" id="PS50222"/>
    </source>
</evidence>
<dbReference type="PANTHER" id="PTHR34574">
    <property type="entry name" value="CALCIUM-BINDING EF-HAND FAMILY PROTEIN-RELATED"/>
    <property type="match status" value="1"/>
</dbReference>
<keyword evidence="3" id="KW-1185">Reference proteome</keyword>
<protein>
    <recommendedName>
        <fullName evidence="1">EF-hand domain-containing protein</fullName>
    </recommendedName>
</protein>
<name>A0A5P1FHZ5_ASPOF</name>
<dbReference type="GO" id="GO:0005509">
    <property type="term" value="F:calcium ion binding"/>
    <property type="evidence" value="ECO:0007669"/>
    <property type="project" value="InterPro"/>
</dbReference>
<evidence type="ECO:0000313" key="3">
    <source>
        <dbReference type="Proteomes" id="UP000243459"/>
    </source>
</evidence>
<feature type="domain" description="EF-hand" evidence="1">
    <location>
        <begin position="118"/>
        <end position="153"/>
    </location>
</feature>
<sequence>MADGGITVLDGTQLLNADLRLPLPNGAVTGSQLIPLCESEASAHLFGLSLPVSAKSAVIQRLNGNGDLRSKEFGEGESQKAMIKEYLVTLADELKDDPLVISILDGHALRVFMDDEDDFAMLAESLFTDLDVDDRGKLSKNEIQNALVHMGVGMGVPPFSESRDLLDSILKEHGAEGEEQLGQSQFAELLQTVIQDLADALSKKNVTVIRNIKVINGSKLKKILADENLLSSVLESMFQEWDTTTRGAGNKEKLRAIIESKAPELSLPPSETSEATVLLYDQVFENVSEETGSLNRFAFLKTVKTILEMFADQLEANPIFVDFES</sequence>
<dbReference type="Gramene" id="ONK76519">
    <property type="protein sequence ID" value="ONK76519"/>
    <property type="gene ID" value="A4U43_C03F29040"/>
</dbReference>
<dbReference type="InterPro" id="IPR011992">
    <property type="entry name" value="EF-hand-dom_pair"/>
</dbReference>
<dbReference type="Gene3D" id="1.10.238.10">
    <property type="entry name" value="EF-hand"/>
    <property type="match status" value="1"/>
</dbReference>
<dbReference type="InterPro" id="IPR002048">
    <property type="entry name" value="EF_hand_dom"/>
</dbReference>
<reference evidence="3" key="1">
    <citation type="journal article" date="2017" name="Nat. Commun.">
        <title>The asparagus genome sheds light on the origin and evolution of a young Y chromosome.</title>
        <authorList>
            <person name="Harkess A."/>
            <person name="Zhou J."/>
            <person name="Xu C."/>
            <person name="Bowers J.E."/>
            <person name="Van der Hulst R."/>
            <person name="Ayyampalayam S."/>
            <person name="Mercati F."/>
            <person name="Riccardi P."/>
            <person name="McKain M.R."/>
            <person name="Kakrana A."/>
            <person name="Tang H."/>
            <person name="Ray J."/>
            <person name="Groenendijk J."/>
            <person name="Arikit S."/>
            <person name="Mathioni S.M."/>
            <person name="Nakano M."/>
            <person name="Shan H."/>
            <person name="Telgmann-Rauber A."/>
            <person name="Kanno A."/>
            <person name="Yue Z."/>
            <person name="Chen H."/>
            <person name="Li W."/>
            <person name="Chen Y."/>
            <person name="Xu X."/>
            <person name="Zhang Y."/>
            <person name="Luo S."/>
            <person name="Chen H."/>
            <person name="Gao J."/>
            <person name="Mao Z."/>
            <person name="Pires J.C."/>
            <person name="Luo M."/>
            <person name="Kudrna D."/>
            <person name="Wing R.A."/>
            <person name="Meyers B.C."/>
            <person name="Yi K."/>
            <person name="Kong H."/>
            <person name="Lavrijsen P."/>
            <person name="Sunseri F."/>
            <person name="Falavigna A."/>
            <person name="Ye Y."/>
            <person name="Leebens-Mack J.H."/>
            <person name="Chen G."/>
        </authorList>
    </citation>
    <scope>NUCLEOTIDE SEQUENCE [LARGE SCALE GENOMIC DNA]</scope>
    <source>
        <strain evidence="3">cv. DH0086</strain>
    </source>
</reference>
<dbReference type="Proteomes" id="UP000243459">
    <property type="component" value="Chromosome 3"/>
</dbReference>
<gene>
    <name evidence="2" type="ORF">A4U43_C03F29040</name>
</gene>
<organism evidence="2 3">
    <name type="scientific">Asparagus officinalis</name>
    <name type="common">Garden asparagus</name>
    <dbReference type="NCBI Taxonomy" id="4686"/>
    <lineage>
        <taxon>Eukaryota</taxon>
        <taxon>Viridiplantae</taxon>
        <taxon>Streptophyta</taxon>
        <taxon>Embryophyta</taxon>
        <taxon>Tracheophyta</taxon>
        <taxon>Spermatophyta</taxon>
        <taxon>Magnoliopsida</taxon>
        <taxon>Liliopsida</taxon>
        <taxon>Asparagales</taxon>
        <taxon>Asparagaceae</taxon>
        <taxon>Asparagoideae</taxon>
        <taxon>Asparagus</taxon>
    </lineage>
</organism>